<dbReference type="PANTHER" id="PTHR36444:SF2">
    <property type="entry name" value="TRANSCRIPTIONAL REGULATOR PROTEIN YOBU-RELATED"/>
    <property type="match status" value="1"/>
</dbReference>
<dbReference type="InterPro" id="IPR010499">
    <property type="entry name" value="AraC_E-bd"/>
</dbReference>
<evidence type="ECO:0000313" key="2">
    <source>
        <dbReference type="EMBL" id="SMC19109.1"/>
    </source>
</evidence>
<dbReference type="SUPFAM" id="SSF55136">
    <property type="entry name" value="Probable bacterial effector-binding domain"/>
    <property type="match status" value="1"/>
</dbReference>
<feature type="domain" description="AraC effector-binding" evidence="1">
    <location>
        <begin position="1"/>
        <end position="164"/>
    </location>
</feature>
<evidence type="ECO:0000259" key="1">
    <source>
        <dbReference type="SMART" id="SM00871"/>
    </source>
</evidence>
<dbReference type="RefSeq" id="WP_176216747.1">
    <property type="nucleotide sequence ID" value="NZ_FWXD01000003.1"/>
</dbReference>
<dbReference type="Gene3D" id="3.20.80.10">
    <property type="entry name" value="Regulatory factor, effector binding domain"/>
    <property type="match status" value="1"/>
</dbReference>
<gene>
    <name evidence="2" type="ORF">SAMN02745857_00641</name>
</gene>
<dbReference type="EMBL" id="FWXD01000003">
    <property type="protein sequence ID" value="SMC19109.1"/>
    <property type="molecule type" value="Genomic_DNA"/>
</dbReference>
<reference evidence="2 3" key="1">
    <citation type="submission" date="2017-04" db="EMBL/GenBank/DDBJ databases">
        <authorList>
            <person name="Afonso C.L."/>
            <person name="Miller P.J."/>
            <person name="Scott M.A."/>
            <person name="Spackman E."/>
            <person name="Goraichik I."/>
            <person name="Dimitrov K.M."/>
            <person name="Suarez D.L."/>
            <person name="Swayne D.E."/>
        </authorList>
    </citation>
    <scope>NUCLEOTIDE SEQUENCE [LARGE SCALE GENOMIC DNA]</scope>
    <source>
        <strain evidence="2 3">DSM 23236</strain>
    </source>
</reference>
<dbReference type="Proteomes" id="UP000192761">
    <property type="component" value="Unassembled WGS sequence"/>
</dbReference>
<protein>
    <submittedName>
        <fullName evidence="2">AraC family transcriptional regulator</fullName>
    </submittedName>
</protein>
<accession>A0A1W1X584</accession>
<name>A0A1W1X584_9NEIS</name>
<dbReference type="PANTHER" id="PTHR36444">
    <property type="entry name" value="TRANSCRIPTIONAL REGULATOR PROTEIN YOBU-RELATED"/>
    <property type="match status" value="1"/>
</dbReference>
<dbReference type="InterPro" id="IPR029441">
    <property type="entry name" value="Cass2"/>
</dbReference>
<proteinExistence type="predicted"/>
<dbReference type="InterPro" id="IPR011256">
    <property type="entry name" value="Reg_factor_effector_dom_sf"/>
</dbReference>
<organism evidence="2 3">
    <name type="scientific">Andreprevotia lacus DSM 23236</name>
    <dbReference type="NCBI Taxonomy" id="1121001"/>
    <lineage>
        <taxon>Bacteria</taxon>
        <taxon>Pseudomonadati</taxon>
        <taxon>Pseudomonadota</taxon>
        <taxon>Betaproteobacteria</taxon>
        <taxon>Neisseriales</taxon>
        <taxon>Chitinibacteraceae</taxon>
        <taxon>Andreprevotia</taxon>
    </lineage>
</organism>
<sequence length="165" mass="18326">MSISVLSYPGAITLGLSISTDLHDGHNHRDIPAFWQRVATEQKLRDLPGHLHEQGQIYGVMYDYDPVTTSFRYAATVPVAPGTVAPEGYEIVSVPAGRYAVYTTQPARDQAEFGRFIAAGWQEIMQRWLPQSGEQMAYAPSFELYADAVGSDLYGAMQIWVPLQD</sequence>
<dbReference type="AlphaFoldDB" id="A0A1W1X584"/>
<dbReference type="STRING" id="1121001.SAMN02745857_00641"/>
<dbReference type="InterPro" id="IPR053182">
    <property type="entry name" value="YobU-like_regulator"/>
</dbReference>
<keyword evidence="3" id="KW-1185">Reference proteome</keyword>
<evidence type="ECO:0000313" key="3">
    <source>
        <dbReference type="Proteomes" id="UP000192761"/>
    </source>
</evidence>
<dbReference type="SMART" id="SM00871">
    <property type="entry name" value="AraC_E_bind"/>
    <property type="match status" value="1"/>
</dbReference>
<dbReference type="Pfam" id="PF14526">
    <property type="entry name" value="Cass2"/>
    <property type="match status" value="1"/>
</dbReference>